<dbReference type="AlphaFoldDB" id="A0A936ZTB6"/>
<dbReference type="EMBL" id="JAERQJ010000004">
    <property type="protein sequence ID" value="MBL0684303.1"/>
    <property type="molecule type" value="Genomic_DNA"/>
</dbReference>
<comment type="caution">
    <text evidence="1">The sequence shown here is derived from an EMBL/GenBank/DDBJ whole genome shotgun (WGS) entry which is preliminary data.</text>
</comment>
<accession>A0A936ZTB6</accession>
<name>A0A936ZTB6_9FLAO</name>
<reference evidence="1" key="1">
    <citation type="submission" date="2021-01" db="EMBL/GenBank/DDBJ databases">
        <authorList>
            <person name="Zhong Y.L."/>
        </authorList>
    </citation>
    <scope>NUCLEOTIDE SEQUENCE</scope>
    <source>
        <strain evidence="1">KCTC 23302</strain>
    </source>
</reference>
<protein>
    <submittedName>
        <fullName evidence="1">Uncharacterized protein</fullName>
    </submittedName>
</protein>
<evidence type="ECO:0000313" key="1">
    <source>
        <dbReference type="EMBL" id="MBL0684303.1"/>
    </source>
</evidence>
<dbReference type="RefSeq" id="WP_201920224.1">
    <property type="nucleotide sequence ID" value="NZ_BAABAX010000003.1"/>
</dbReference>
<proteinExistence type="predicted"/>
<gene>
    <name evidence="1" type="ORF">JJQ60_12310</name>
</gene>
<organism evidence="1 2">
    <name type="scientific">Aquimarina mytili</name>
    <dbReference type="NCBI Taxonomy" id="874423"/>
    <lineage>
        <taxon>Bacteria</taxon>
        <taxon>Pseudomonadati</taxon>
        <taxon>Bacteroidota</taxon>
        <taxon>Flavobacteriia</taxon>
        <taxon>Flavobacteriales</taxon>
        <taxon>Flavobacteriaceae</taxon>
        <taxon>Aquimarina</taxon>
    </lineage>
</organism>
<sequence length="107" mass="12796">MDRIKTKKYKILECLKKLPYEEYRIAKKNLPFALEVSKRTFERWLYLETGSKMQIPADKLAIVSNYLGLESMDELINYEVPQYTTTKLKKLEYEEDINLINELNLIQ</sequence>
<evidence type="ECO:0000313" key="2">
    <source>
        <dbReference type="Proteomes" id="UP000651057"/>
    </source>
</evidence>
<keyword evidence="2" id="KW-1185">Reference proteome</keyword>
<dbReference type="Proteomes" id="UP000651057">
    <property type="component" value="Unassembled WGS sequence"/>
</dbReference>